<name>X1UXS2_9ZZZZ</name>
<evidence type="ECO:0000313" key="1">
    <source>
        <dbReference type="EMBL" id="GAI97159.1"/>
    </source>
</evidence>
<organism evidence="1">
    <name type="scientific">marine sediment metagenome</name>
    <dbReference type="NCBI Taxonomy" id="412755"/>
    <lineage>
        <taxon>unclassified sequences</taxon>
        <taxon>metagenomes</taxon>
        <taxon>ecological metagenomes</taxon>
    </lineage>
</organism>
<comment type="caution">
    <text evidence="1">The sequence shown here is derived from an EMBL/GenBank/DDBJ whole genome shotgun (WGS) entry which is preliminary data.</text>
</comment>
<reference evidence="1" key="1">
    <citation type="journal article" date="2014" name="Front. Microbiol.">
        <title>High frequency of phylogenetically diverse reductive dehalogenase-homologous genes in deep subseafloor sedimentary metagenomes.</title>
        <authorList>
            <person name="Kawai M."/>
            <person name="Futagami T."/>
            <person name="Toyoda A."/>
            <person name="Takaki Y."/>
            <person name="Nishi S."/>
            <person name="Hori S."/>
            <person name="Arai W."/>
            <person name="Tsubouchi T."/>
            <person name="Morono Y."/>
            <person name="Uchiyama I."/>
            <person name="Ito T."/>
            <person name="Fujiyama A."/>
            <person name="Inagaki F."/>
            <person name="Takami H."/>
        </authorList>
    </citation>
    <scope>NUCLEOTIDE SEQUENCE</scope>
    <source>
        <strain evidence="1">Expedition CK06-06</strain>
    </source>
</reference>
<dbReference type="AlphaFoldDB" id="X1UXS2"/>
<accession>X1UXS2</accession>
<proteinExistence type="predicted"/>
<dbReference type="EMBL" id="BARW01016958">
    <property type="protein sequence ID" value="GAI97159.1"/>
    <property type="molecule type" value="Genomic_DNA"/>
</dbReference>
<protein>
    <submittedName>
        <fullName evidence="1">Uncharacterized protein</fullName>
    </submittedName>
</protein>
<sequence>METIYRQKAFHRLTDIQKQAKLQKDSEYEIAVQNLTVSWKKGEITQEAYRQQKSTLWHTYKNWAISQGLYEQITPEQQLTEAEATLREQVNQVNLIRKELGKPEVEIKEKAGPK</sequence>
<gene>
    <name evidence="1" type="ORF">S12H4_29404</name>
</gene>